<name>A0A2I0A687_9ASPA</name>
<sequence>MKSAPIFAHERKRRRRRRREVFFVLDPTLICFSGMPLLSHWAPIAPLGRTLAPDIRPHSEYYRLPLCLFLRSSWKIQEKGVESKGCRNGEKARVFAGTEEYRASKNAPTGGLMKKRKIVEHILLLRAKVEISDVDEKDMLDCLYTSQYQMNGIIAISLGRVQGPNIDNITHVVYMRFKKKGDVARFFADPHYLKVLKDHVMPYCYVCPGMNQYLWIMNLKLRMTCYPYFVEERISTMELSAFC</sequence>
<dbReference type="InterPro" id="IPR013097">
    <property type="entry name" value="Dabb"/>
</dbReference>
<dbReference type="PANTHER" id="PTHR33178:SF5">
    <property type="entry name" value="EXPRESSED PROTEIN"/>
    <property type="match status" value="1"/>
</dbReference>
<reference evidence="4 5" key="1">
    <citation type="journal article" date="2017" name="Nature">
        <title>The Apostasia genome and the evolution of orchids.</title>
        <authorList>
            <person name="Zhang G.Q."/>
            <person name="Liu K.W."/>
            <person name="Li Z."/>
            <person name="Lohaus R."/>
            <person name="Hsiao Y.Y."/>
            <person name="Niu S.C."/>
            <person name="Wang J.Y."/>
            <person name="Lin Y.C."/>
            <person name="Xu Q."/>
            <person name="Chen L.J."/>
            <person name="Yoshida K."/>
            <person name="Fujiwara S."/>
            <person name="Wang Z.W."/>
            <person name="Zhang Y.Q."/>
            <person name="Mitsuda N."/>
            <person name="Wang M."/>
            <person name="Liu G.H."/>
            <person name="Pecoraro L."/>
            <person name="Huang H.X."/>
            <person name="Xiao X.J."/>
            <person name="Lin M."/>
            <person name="Wu X.Y."/>
            <person name="Wu W.L."/>
            <person name="Chen Y.Y."/>
            <person name="Chang S.B."/>
            <person name="Sakamoto S."/>
            <person name="Ohme-Takagi M."/>
            <person name="Yagi M."/>
            <person name="Zeng S.J."/>
            <person name="Shen C.Y."/>
            <person name="Yeh C.M."/>
            <person name="Luo Y.B."/>
            <person name="Tsai W.C."/>
            <person name="Van de Peer Y."/>
            <person name="Liu Z.J."/>
        </authorList>
    </citation>
    <scope>NUCLEOTIDE SEQUENCE [LARGE SCALE GENOMIC DNA]</scope>
    <source>
        <strain evidence="5">cv. Shenzhen</strain>
        <tissue evidence="4">Stem</tissue>
    </source>
</reference>
<feature type="domain" description="Stress-response A/B barrel" evidence="3">
    <location>
        <begin position="119"/>
        <end position="228"/>
    </location>
</feature>
<comment type="subunit">
    <text evidence="1">Homodimer.</text>
</comment>
<dbReference type="SUPFAM" id="SSF54909">
    <property type="entry name" value="Dimeric alpha+beta barrel"/>
    <property type="match status" value="1"/>
</dbReference>
<evidence type="ECO:0000256" key="2">
    <source>
        <dbReference type="SAM" id="Phobius"/>
    </source>
</evidence>
<evidence type="ECO:0000259" key="3">
    <source>
        <dbReference type="PROSITE" id="PS51502"/>
    </source>
</evidence>
<dbReference type="AlphaFoldDB" id="A0A2I0A687"/>
<dbReference type="Gene3D" id="3.30.70.100">
    <property type="match status" value="1"/>
</dbReference>
<protein>
    <recommendedName>
        <fullName evidence="3">Stress-response A/B barrel domain-containing protein</fullName>
    </recommendedName>
</protein>
<evidence type="ECO:0000313" key="5">
    <source>
        <dbReference type="Proteomes" id="UP000236161"/>
    </source>
</evidence>
<dbReference type="Proteomes" id="UP000236161">
    <property type="component" value="Unassembled WGS sequence"/>
</dbReference>
<keyword evidence="2" id="KW-0472">Membrane</keyword>
<keyword evidence="2" id="KW-1133">Transmembrane helix</keyword>
<dbReference type="PROSITE" id="PS51502">
    <property type="entry name" value="S_R_A_B_BARREL"/>
    <property type="match status" value="1"/>
</dbReference>
<dbReference type="Pfam" id="PF07876">
    <property type="entry name" value="Dabb"/>
    <property type="match status" value="1"/>
</dbReference>
<dbReference type="EMBL" id="KZ452015">
    <property type="protein sequence ID" value="PKA51059.1"/>
    <property type="molecule type" value="Genomic_DNA"/>
</dbReference>
<keyword evidence="2" id="KW-0812">Transmembrane</keyword>
<feature type="transmembrane region" description="Helical" evidence="2">
    <location>
        <begin position="21"/>
        <end position="42"/>
    </location>
</feature>
<evidence type="ECO:0000313" key="4">
    <source>
        <dbReference type="EMBL" id="PKA51059.1"/>
    </source>
</evidence>
<accession>A0A2I0A687</accession>
<evidence type="ECO:0000256" key="1">
    <source>
        <dbReference type="ARBA" id="ARBA00011738"/>
    </source>
</evidence>
<dbReference type="InterPro" id="IPR044662">
    <property type="entry name" value="HS1/DABB1-like"/>
</dbReference>
<proteinExistence type="predicted"/>
<dbReference type="SMART" id="SM00886">
    <property type="entry name" value="Dabb"/>
    <property type="match status" value="1"/>
</dbReference>
<dbReference type="InterPro" id="IPR011008">
    <property type="entry name" value="Dimeric_a/b-barrel"/>
</dbReference>
<keyword evidence="5" id="KW-1185">Reference proteome</keyword>
<dbReference type="PANTHER" id="PTHR33178">
    <property type="match status" value="1"/>
</dbReference>
<gene>
    <name evidence="4" type="ORF">AXF42_Ash007716</name>
</gene>
<dbReference type="STRING" id="1088818.A0A2I0A687"/>
<organism evidence="4 5">
    <name type="scientific">Apostasia shenzhenica</name>
    <dbReference type="NCBI Taxonomy" id="1088818"/>
    <lineage>
        <taxon>Eukaryota</taxon>
        <taxon>Viridiplantae</taxon>
        <taxon>Streptophyta</taxon>
        <taxon>Embryophyta</taxon>
        <taxon>Tracheophyta</taxon>
        <taxon>Spermatophyta</taxon>
        <taxon>Magnoliopsida</taxon>
        <taxon>Liliopsida</taxon>
        <taxon>Asparagales</taxon>
        <taxon>Orchidaceae</taxon>
        <taxon>Apostasioideae</taxon>
        <taxon>Apostasia</taxon>
    </lineage>
</organism>
<dbReference type="OrthoDB" id="746299at2759"/>